<dbReference type="InterPro" id="IPR036875">
    <property type="entry name" value="Znf_CCHC_sf"/>
</dbReference>
<evidence type="ECO:0000259" key="3">
    <source>
        <dbReference type="PROSITE" id="PS50158"/>
    </source>
</evidence>
<dbReference type="GO" id="GO:0008270">
    <property type="term" value="F:zinc ion binding"/>
    <property type="evidence" value="ECO:0007669"/>
    <property type="project" value="UniProtKB-KW"/>
</dbReference>
<reference evidence="5" key="1">
    <citation type="journal article" date="2017" name="Nat. Microbiol.">
        <title>Global analysis of biosynthetic gene clusters reveals vast potential of secondary metabolite production in Penicillium species.</title>
        <authorList>
            <person name="Nielsen J.C."/>
            <person name="Grijseels S."/>
            <person name="Prigent S."/>
            <person name="Ji B."/>
            <person name="Dainat J."/>
            <person name="Nielsen K.F."/>
            <person name="Frisvad J.C."/>
            <person name="Workman M."/>
            <person name="Nielsen J."/>
        </authorList>
    </citation>
    <scope>NUCLEOTIDE SEQUENCE [LARGE SCALE GENOMIC DNA]</scope>
    <source>
        <strain evidence="5">IBT 13039</strain>
    </source>
</reference>
<dbReference type="STRING" id="60175.A0A1V6WTY0"/>
<dbReference type="OMA" id="NHCAYCA"/>
<accession>A0A1V6WTY0</accession>
<gene>
    <name evidence="4" type="ORF">PENNAL_c0189G07170</name>
</gene>
<keyword evidence="5" id="KW-1185">Reference proteome</keyword>
<dbReference type="SUPFAM" id="SSF57756">
    <property type="entry name" value="Retrovirus zinc finger-like domains"/>
    <property type="match status" value="1"/>
</dbReference>
<dbReference type="PROSITE" id="PS50158">
    <property type="entry name" value="ZF_CCHC"/>
    <property type="match status" value="1"/>
</dbReference>
<feature type="non-terminal residue" evidence="4">
    <location>
        <position position="1"/>
    </location>
</feature>
<dbReference type="Proteomes" id="UP000191691">
    <property type="component" value="Unassembled WGS sequence"/>
</dbReference>
<evidence type="ECO:0000313" key="4">
    <source>
        <dbReference type="EMBL" id="OQE66353.1"/>
    </source>
</evidence>
<keyword evidence="1" id="KW-0863">Zinc-finger</keyword>
<evidence type="ECO:0000313" key="5">
    <source>
        <dbReference type="Proteomes" id="UP000191691"/>
    </source>
</evidence>
<evidence type="ECO:0000256" key="1">
    <source>
        <dbReference type="PROSITE-ProRule" id="PRU00047"/>
    </source>
</evidence>
<keyword evidence="1" id="KW-0862">Zinc</keyword>
<feature type="region of interest" description="Disordered" evidence="2">
    <location>
        <begin position="216"/>
        <end position="276"/>
    </location>
</feature>
<organism evidence="4 5">
    <name type="scientific">Penicillium nalgiovense</name>
    <dbReference type="NCBI Taxonomy" id="60175"/>
    <lineage>
        <taxon>Eukaryota</taxon>
        <taxon>Fungi</taxon>
        <taxon>Dikarya</taxon>
        <taxon>Ascomycota</taxon>
        <taxon>Pezizomycotina</taxon>
        <taxon>Eurotiomycetes</taxon>
        <taxon>Eurotiomycetidae</taxon>
        <taxon>Eurotiales</taxon>
        <taxon>Aspergillaceae</taxon>
        <taxon>Penicillium</taxon>
    </lineage>
</organism>
<feature type="region of interest" description="Disordered" evidence="2">
    <location>
        <begin position="116"/>
        <end position="193"/>
    </location>
</feature>
<feature type="compositionally biased region" description="Basic residues" evidence="2">
    <location>
        <begin position="160"/>
        <end position="178"/>
    </location>
</feature>
<sequence>LLIEFADPYAANQAILRGLAIYGRNHDCQLSDGSHRLQQCYRCQMYGHIARNCKRDIHCAYCAGDHDSKECPHAHDRRKAKCAECAKHKRPDFSHFAFDRGCPIRGEELAKIQLNRRQGPQLHPERYSELATAPSSEEDHPTPSETAQANAKAAEARAAKAAKKKSSSRSRSRMKKRRVVESSENSQEEIEEDLRALSSYGVQPVDSVNDVVVIDSPREAVTSESPALIGTQHRGRSESPDKPRDATSQGPPPALSTRRQTRKALLEGLSQLYDVN</sequence>
<evidence type="ECO:0000256" key="2">
    <source>
        <dbReference type="SAM" id="MobiDB-lite"/>
    </source>
</evidence>
<feature type="compositionally biased region" description="Basic and acidic residues" evidence="2">
    <location>
        <begin position="235"/>
        <end position="245"/>
    </location>
</feature>
<dbReference type="GO" id="GO:0003676">
    <property type="term" value="F:nucleic acid binding"/>
    <property type="evidence" value="ECO:0007669"/>
    <property type="project" value="InterPro"/>
</dbReference>
<protein>
    <recommendedName>
        <fullName evidence="3">CCHC-type domain-containing protein</fullName>
    </recommendedName>
</protein>
<dbReference type="EMBL" id="MOOB01000189">
    <property type="protein sequence ID" value="OQE66353.1"/>
    <property type="molecule type" value="Genomic_DNA"/>
</dbReference>
<name>A0A1V6WTY0_PENNA</name>
<dbReference type="AlphaFoldDB" id="A0A1V6WTY0"/>
<feature type="domain" description="CCHC-type" evidence="3">
    <location>
        <begin position="40"/>
        <end position="55"/>
    </location>
</feature>
<proteinExistence type="predicted"/>
<keyword evidence="1" id="KW-0479">Metal-binding</keyword>
<comment type="caution">
    <text evidence="4">The sequence shown here is derived from an EMBL/GenBank/DDBJ whole genome shotgun (WGS) entry which is preliminary data.</text>
</comment>
<dbReference type="InterPro" id="IPR001878">
    <property type="entry name" value="Znf_CCHC"/>
</dbReference>